<keyword evidence="1" id="KW-0472">Membrane</keyword>
<dbReference type="AlphaFoldDB" id="A0A1F6G5X0"/>
<name>A0A1F6G5X0_9BACT</name>
<keyword evidence="1" id="KW-0812">Transmembrane</keyword>
<evidence type="ECO:0000313" key="3">
    <source>
        <dbReference type="Proteomes" id="UP000176867"/>
    </source>
</evidence>
<gene>
    <name evidence="2" type="ORF">A2609_00205</name>
</gene>
<feature type="transmembrane region" description="Helical" evidence="1">
    <location>
        <begin position="31"/>
        <end position="51"/>
    </location>
</feature>
<protein>
    <recommendedName>
        <fullName evidence="4">POTRA domain-containing protein</fullName>
    </recommendedName>
</protein>
<evidence type="ECO:0000313" key="2">
    <source>
        <dbReference type="EMBL" id="OGG93482.1"/>
    </source>
</evidence>
<dbReference type="STRING" id="1798533.A2609_00205"/>
<dbReference type="EMBL" id="MFMU01000006">
    <property type="protein sequence ID" value="OGG93482.1"/>
    <property type="molecule type" value="Genomic_DNA"/>
</dbReference>
<dbReference type="Proteomes" id="UP000176867">
    <property type="component" value="Unassembled WGS sequence"/>
</dbReference>
<keyword evidence="1" id="KW-1133">Transmembrane helix</keyword>
<reference evidence="2 3" key="1">
    <citation type="journal article" date="2016" name="Nat. Commun.">
        <title>Thousands of microbial genomes shed light on interconnected biogeochemical processes in an aquifer system.</title>
        <authorList>
            <person name="Anantharaman K."/>
            <person name="Brown C.T."/>
            <person name="Hug L.A."/>
            <person name="Sharon I."/>
            <person name="Castelle C.J."/>
            <person name="Probst A.J."/>
            <person name="Thomas B.C."/>
            <person name="Singh A."/>
            <person name="Wilkins M.J."/>
            <person name="Karaoz U."/>
            <person name="Brodie E.L."/>
            <person name="Williams K.H."/>
            <person name="Hubbard S.S."/>
            <person name="Banfield J.F."/>
        </authorList>
    </citation>
    <scope>NUCLEOTIDE SEQUENCE [LARGE SCALE GENOMIC DNA]</scope>
</reference>
<comment type="caution">
    <text evidence="2">The sequence shown here is derived from an EMBL/GenBank/DDBJ whole genome shotgun (WGS) entry which is preliminary data.</text>
</comment>
<evidence type="ECO:0000256" key="1">
    <source>
        <dbReference type="SAM" id="Phobius"/>
    </source>
</evidence>
<accession>A0A1F6G5X0</accession>
<sequence length="279" mass="30761">MSVRASSAERSSSLGQGARLAWRRRLRRRRIAFAFGFLAFLILVVIVYGLWQSSVRISRVQIFGSDDSLSAYTMQAMQGNYLGIIPRDSIFFFPEGHIRADLLAAHPEVAAVSVFRNGFTGLSIKTDNRVPIARWCGGEIRSDLVSPKCYFFDAKGFIYMAVNTATGSSTPLNSFMVYESFANESSPVGSTLPNTTDLPSAFDFARQLSTLGSPVISISFRNDEVDDYLASGTRITYVLGDEQNAFTALVSARANLNLADGSLEYVDVRFDGKVYSKKK</sequence>
<proteinExistence type="predicted"/>
<evidence type="ECO:0008006" key="4">
    <source>
        <dbReference type="Google" id="ProtNLM"/>
    </source>
</evidence>
<organism evidence="2 3">
    <name type="scientific">Candidatus Kaiserbacteria bacterium RIFOXYD1_FULL_47_14</name>
    <dbReference type="NCBI Taxonomy" id="1798533"/>
    <lineage>
        <taxon>Bacteria</taxon>
        <taxon>Candidatus Kaiseribacteriota</taxon>
    </lineage>
</organism>